<dbReference type="PROSITE" id="PS00217">
    <property type="entry name" value="SUGAR_TRANSPORT_2"/>
    <property type="match status" value="1"/>
</dbReference>
<dbReference type="InterPro" id="IPR020846">
    <property type="entry name" value="MFS_dom"/>
</dbReference>
<dbReference type="PANTHER" id="PTHR48022:SF34">
    <property type="entry name" value="MAJOR FACILITATOR SUPERFAMILY (MFS) PROFILE DOMAIN-CONTAINING PROTEIN-RELATED"/>
    <property type="match status" value="1"/>
</dbReference>
<evidence type="ECO:0000256" key="8">
    <source>
        <dbReference type="ARBA" id="ARBA00043213"/>
    </source>
</evidence>
<feature type="transmembrane region" description="Helical" evidence="12">
    <location>
        <begin position="122"/>
        <end position="145"/>
    </location>
</feature>
<feature type="transmembrane region" description="Helical" evidence="12">
    <location>
        <begin position="459"/>
        <end position="478"/>
    </location>
</feature>
<organism evidence="14 15">
    <name type="scientific">Rhizoctonia solani</name>
    <dbReference type="NCBI Taxonomy" id="456999"/>
    <lineage>
        <taxon>Eukaryota</taxon>
        <taxon>Fungi</taxon>
        <taxon>Dikarya</taxon>
        <taxon>Basidiomycota</taxon>
        <taxon>Agaricomycotina</taxon>
        <taxon>Agaricomycetes</taxon>
        <taxon>Cantharellales</taxon>
        <taxon>Ceratobasidiaceae</taxon>
        <taxon>Rhizoctonia</taxon>
    </lineage>
</organism>
<dbReference type="Proteomes" id="UP000663843">
    <property type="component" value="Unassembled WGS sequence"/>
</dbReference>
<dbReference type="NCBIfam" id="TIGR00879">
    <property type="entry name" value="SP"/>
    <property type="match status" value="1"/>
</dbReference>
<evidence type="ECO:0000256" key="1">
    <source>
        <dbReference type="ARBA" id="ARBA00004141"/>
    </source>
</evidence>
<comment type="similarity">
    <text evidence="2 10">Belongs to the major facilitator superfamily. Sugar transporter (TC 2.A.1.1) family.</text>
</comment>
<dbReference type="GO" id="GO:0016020">
    <property type="term" value="C:membrane"/>
    <property type="evidence" value="ECO:0007669"/>
    <property type="project" value="UniProtKB-SubCell"/>
</dbReference>
<keyword evidence="5" id="KW-0672">Quinate metabolism</keyword>
<feature type="transmembrane region" description="Helical" evidence="12">
    <location>
        <begin position="97"/>
        <end position="116"/>
    </location>
</feature>
<feature type="transmembrane region" description="Helical" evidence="12">
    <location>
        <begin position="329"/>
        <end position="348"/>
    </location>
</feature>
<keyword evidence="4 12" id="KW-0812">Transmembrane</keyword>
<dbReference type="InterPro" id="IPR003663">
    <property type="entry name" value="Sugar/inositol_transpt"/>
</dbReference>
<dbReference type="PROSITE" id="PS50850">
    <property type="entry name" value="MFS"/>
    <property type="match status" value="1"/>
</dbReference>
<evidence type="ECO:0000313" key="14">
    <source>
        <dbReference type="EMBL" id="CAE6419414.1"/>
    </source>
</evidence>
<dbReference type="EMBL" id="CAJMWT010001772">
    <property type="protein sequence ID" value="CAE6419414.1"/>
    <property type="molecule type" value="Genomic_DNA"/>
</dbReference>
<evidence type="ECO:0000256" key="12">
    <source>
        <dbReference type="SAM" id="Phobius"/>
    </source>
</evidence>
<accession>A0A8H2X6W9</accession>
<comment type="caution">
    <text evidence="14">The sequence shown here is derived from an EMBL/GenBank/DDBJ whole genome shotgun (WGS) entry which is preliminary data.</text>
</comment>
<keyword evidence="7 12" id="KW-0472">Membrane</keyword>
<feature type="transmembrane region" description="Helical" evidence="12">
    <location>
        <begin position="283"/>
        <end position="309"/>
    </location>
</feature>
<feature type="transmembrane region" description="Helical" evidence="12">
    <location>
        <begin position="422"/>
        <end position="439"/>
    </location>
</feature>
<evidence type="ECO:0000256" key="9">
    <source>
        <dbReference type="ARBA" id="ARBA00049119"/>
    </source>
</evidence>
<reference evidence="14" key="1">
    <citation type="submission" date="2021-01" db="EMBL/GenBank/DDBJ databases">
        <authorList>
            <person name="Kaushik A."/>
        </authorList>
    </citation>
    <scope>NUCLEOTIDE SEQUENCE</scope>
    <source>
        <strain evidence="14">AG2-2IIIB</strain>
    </source>
</reference>
<feature type="compositionally biased region" description="Basic and acidic residues" evidence="11">
    <location>
        <begin position="513"/>
        <end position="524"/>
    </location>
</feature>
<dbReference type="InterPro" id="IPR036259">
    <property type="entry name" value="MFS_trans_sf"/>
</dbReference>
<evidence type="ECO:0000256" key="6">
    <source>
        <dbReference type="ARBA" id="ARBA00022989"/>
    </source>
</evidence>
<feature type="transmembrane region" description="Helical" evidence="12">
    <location>
        <begin position="392"/>
        <end position="415"/>
    </location>
</feature>
<dbReference type="InterPro" id="IPR005828">
    <property type="entry name" value="MFS_sugar_transport-like"/>
</dbReference>
<evidence type="ECO:0000256" key="10">
    <source>
        <dbReference type="RuleBase" id="RU003346"/>
    </source>
</evidence>
<feature type="region of interest" description="Disordered" evidence="11">
    <location>
        <begin position="499"/>
        <end position="533"/>
    </location>
</feature>
<comment type="subcellular location">
    <subcellularLocation>
        <location evidence="1">Membrane</location>
        <topology evidence="1">Multi-pass membrane protein</topology>
    </subcellularLocation>
</comment>
<evidence type="ECO:0000256" key="7">
    <source>
        <dbReference type="ARBA" id="ARBA00023136"/>
    </source>
</evidence>
<comment type="catalytic activity">
    <reaction evidence="9">
        <text>myo-inositol(out) + H(+)(out) = myo-inositol(in) + H(+)(in)</text>
        <dbReference type="Rhea" id="RHEA:60364"/>
        <dbReference type="ChEBI" id="CHEBI:15378"/>
        <dbReference type="ChEBI" id="CHEBI:17268"/>
    </reaction>
</comment>
<feature type="compositionally biased region" description="Polar residues" evidence="11">
    <location>
        <begin position="499"/>
        <end position="509"/>
    </location>
</feature>
<name>A0A8H2X6W9_9AGAM</name>
<dbReference type="SUPFAM" id="SSF103473">
    <property type="entry name" value="MFS general substrate transporter"/>
    <property type="match status" value="1"/>
</dbReference>
<feature type="domain" description="Major facilitator superfamily (MFS) profile" evidence="13">
    <location>
        <begin position="23"/>
        <end position="481"/>
    </location>
</feature>
<evidence type="ECO:0000256" key="11">
    <source>
        <dbReference type="SAM" id="MobiDB-lite"/>
    </source>
</evidence>
<dbReference type="InterPro" id="IPR005829">
    <property type="entry name" value="Sugar_transporter_CS"/>
</dbReference>
<feature type="transmembrane region" description="Helical" evidence="12">
    <location>
        <begin position="357"/>
        <end position="377"/>
    </location>
</feature>
<dbReference type="GO" id="GO:0005351">
    <property type="term" value="F:carbohydrate:proton symporter activity"/>
    <property type="evidence" value="ECO:0007669"/>
    <property type="project" value="TreeGrafter"/>
</dbReference>
<protein>
    <recommendedName>
        <fullName evidence="8">Quinate transporter</fullName>
    </recommendedName>
</protein>
<dbReference type="Gene3D" id="1.20.1250.20">
    <property type="entry name" value="MFS general substrate transporter like domains"/>
    <property type="match status" value="1"/>
</dbReference>
<evidence type="ECO:0000256" key="3">
    <source>
        <dbReference type="ARBA" id="ARBA00022448"/>
    </source>
</evidence>
<gene>
    <name evidence="14" type="ORF">RDB_LOCUS51981</name>
</gene>
<dbReference type="Pfam" id="PF00083">
    <property type="entry name" value="Sugar_tr"/>
    <property type="match status" value="1"/>
</dbReference>
<evidence type="ECO:0000313" key="15">
    <source>
        <dbReference type="Proteomes" id="UP000663843"/>
    </source>
</evidence>
<evidence type="ECO:0000259" key="13">
    <source>
        <dbReference type="PROSITE" id="PS50850"/>
    </source>
</evidence>
<keyword evidence="6 12" id="KW-1133">Transmembrane helix</keyword>
<feature type="transmembrane region" description="Helical" evidence="12">
    <location>
        <begin position="190"/>
        <end position="211"/>
    </location>
</feature>
<keyword evidence="3 10" id="KW-0813">Transport</keyword>
<dbReference type="AlphaFoldDB" id="A0A8H2X6W9"/>
<feature type="transmembrane region" description="Helical" evidence="12">
    <location>
        <begin position="21"/>
        <end position="47"/>
    </location>
</feature>
<dbReference type="PROSITE" id="PS00216">
    <property type="entry name" value="SUGAR_TRANSPORT_1"/>
    <property type="match status" value="2"/>
</dbReference>
<evidence type="ECO:0000256" key="4">
    <source>
        <dbReference type="ARBA" id="ARBA00022692"/>
    </source>
</evidence>
<feature type="transmembrane region" description="Helical" evidence="12">
    <location>
        <begin position="67"/>
        <end position="90"/>
    </location>
</feature>
<dbReference type="InterPro" id="IPR050360">
    <property type="entry name" value="MFS_Sugar_Transporters"/>
</dbReference>
<proteinExistence type="inferred from homology"/>
<dbReference type="PRINTS" id="PR00171">
    <property type="entry name" value="SUGRTRNSPORT"/>
</dbReference>
<evidence type="ECO:0000256" key="5">
    <source>
        <dbReference type="ARBA" id="ARBA00022911"/>
    </source>
</evidence>
<evidence type="ECO:0000256" key="2">
    <source>
        <dbReference type="ARBA" id="ARBA00010992"/>
    </source>
</evidence>
<feature type="transmembrane region" description="Helical" evidence="12">
    <location>
        <begin position="157"/>
        <end position="178"/>
    </location>
</feature>
<sequence>MTLKIVEDRPTPKEVYNWKPYVLALIAAWGGVLFGYDSAFIGGTLALPSFSHQFGLDSMSATEKAFTSANIVSTYQGGCFFGALLGLFVAEKWGRRATLIGSSALFCLGAGLMLGATNSLGIFYAGRIIGGFGVGSVSLATPLYIAEISPPSIRGRLVGFYETLLQAGGVVGFWINYGVNQGVAPNAKQWHIPVSLQLIPGGVLLIAGIFLKETPRWLFKAGREEEAIKNLSWIRNLPQDHEYVQQEIQATRAQLDREMALVRDHGFMGQVRELGKPGIRNRLGVGMAIMMFQNLTGINAINACIPWYYSPTIFKSIGITGTNNGLFATGIYGIVKMVTTFIFLFWLIDLVGRRKPLIYGSIGGSFSMFYIAAFIAIARPKEGDKATAAGKFAVACLYIFAVSFCASWNGISWIVCAEIFPLGVRALCCAITTATQWLWQFVIARSTPYMVANIGYGTYLFFGVCMVLMIPWVIFVLPETKGVSLEDMDELFGYVAPGSNQTRRTSPVPSVNDEQKGEVAHEEVVNSSAERNV</sequence>
<dbReference type="PANTHER" id="PTHR48022">
    <property type="entry name" value="PLASTIDIC GLUCOSE TRANSPORTER 4"/>
    <property type="match status" value="1"/>
</dbReference>
<dbReference type="FunFam" id="1.20.1250.20:FF:000026">
    <property type="entry name" value="MFS quinate transporter QutD"/>
    <property type="match status" value="1"/>
</dbReference>